<dbReference type="InterPro" id="IPR016181">
    <property type="entry name" value="Acyl_CoA_acyltransferase"/>
</dbReference>
<feature type="domain" description="N-acetyltransferase" evidence="1">
    <location>
        <begin position="4"/>
        <end position="173"/>
    </location>
</feature>
<gene>
    <name evidence="2" type="ORF">IV81_GL000589</name>
</gene>
<dbReference type="Gene3D" id="3.40.630.30">
    <property type="match status" value="1"/>
</dbReference>
<dbReference type="RefSeq" id="WP_057803823.1">
    <property type="nucleotide sequence ID" value="NZ_JQBX01000016.1"/>
</dbReference>
<reference evidence="2 3" key="1">
    <citation type="journal article" date="2015" name="Genome Announc.">
        <title>Expanding the biotechnology potential of lactobacilli through comparative genomics of 213 strains and associated genera.</title>
        <authorList>
            <person name="Sun Z."/>
            <person name="Harris H.M."/>
            <person name="McCann A."/>
            <person name="Guo C."/>
            <person name="Argimon S."/>
            <person name="Zhang W."/>
            <person name="Yang X."/>
            <person name="Jeffery I.B."/>
            <person name="Cooney J.C."/>
            <person name="Kagawa T.F."/>
            <person name="Liu W."/>
            <person name="Song Y."/>
            <person name="Salvetti E."/>
            <person name="Wrobel A."/>
            <person name="Rasinkangas P."/>
            <person name="Parkhill J."/>
            <person name="Rea M.C."/>
            <person name="O'Sullivan O."/>
            <person name="Ritari J."/>
            <person name="Douillard F.P."/>
            <person name="Paul Ross R."/>
            <person name="Yang R."/>
            <person name="Briner A.E."/>
            <person name="Felis G.E."/>
            <person name="de Vos W.M."/>
            <person name="Barrangou R."/>
            <person name="Klaenhammer T.R."/>
            <person name="Caufield P.W."/>
            <person name="Cui Y."/>
            <person name="Zhang H."/>
            <person name="O'Toole P.W."/>
        </authorList>
    </citation>
    <scope>NUCLEOTIDE SEQUENCE [LARGE SCALE GENOMIC DNA]</scope>
    <source>
        <strain evidence="2 3">DSM 18001</strain>
    </source>
</reference>
<dbReference type="Proteomes" id="UP000051859">
    <property type="component" value="Unassembled WGS sequence"/>
</dbReference>
<dbReference type="SUPFAM" id="SSF55729">
    <property type="entry name" value="Acyl-CoA N-acyltransferases (Nat)"/>
    <property type="match status" value="1"/>
</dbReference>
<accession>A0A0R2KV59</accession>
<dbReference type="GO" id="GO:0016747">
    <property type="term" value="F:acyltransferase activity, transferring groups other than amino-acyl groups"/>
    <property type="evidence" value="ECO:0007669"/>
    <property type="project" value="InterPro"/>
</dbReference>
<name>A0A0R2KV59_9LACO</name>
<dbReference type="PROSITE" id="PS51186">
    <property type="entry name" value="GNAT"/>
    <property type="match status" value="1"/>
</dbReference>
<proteinExistence type="predicted"/>
<dbReference type="EMBL" id="JQBX01000016">
    <property type="protein sequence ID" value="KRN93390.1"/>
    <property type="molecule type" value="Genomic_DNA"/>
</dbReference>
<dbReference type="PATRIC" id="fig|331679.3.peg.596"/>
<evidence type="ECO:0000313" key="2">
    <source>
        <dbReference type="EMBL" id="KRN93390.1"/>
    </source>
</evidence>
<dbReference type="InterPro" id="IPR000182">
    <property type="entry name" value="GNAT_dom"/>
</dbReference>
<dbReference type="STRING" id="331679.IV81_GL000589"/>
<keyword evidence="2" id="KW-0808">Transferase</keyword>
<evidence type="ECO:0000313" key="3">
    <source>
        <dbReference type="Proteomes" id="UP000051859"/>
    </source>
</evidence>
<dbReference type="Pfam" id="PF00583">
    <property type="entry name" value="Acetyltransf_1"/>
    <property type="match status" value="1"/>
</dbReference>
<evidence type="ECO:0000259" key="1">
    <source>
        <dbReference type="PROSITE" id="PS51186"/>
    </source>
</evidence>
<comment type="caution">
    <text evidence="2">The sequence shown here is derived from an EMBL/GenBank/DDBJ whole genome shotgun (WGS) entry which is preliminary data.</text>
</comment>
<keyword evidence="3" id="KW-1185">Reference proteome</keyword>
<dbReference type="AlphaFoldDB" id="A0A0R2KV59"/>
<sequence>MSSIYIKKAKIEDLSKIMEIIDAAKALLKKDGSPQWQDGSPNINTLRQDIQNNECWLLMVGKEIAGTATLLTSNDPHYDVIKDGHWKNIIEQYATIHRIAISSKFRGMSLSKFFFSNLISIGYQQGLHNFRIDTHEMNRRMQKLITDFDFEYTGIIYVNDHEDGRRVAFELNL</sequence>
<organism evidence="2 3">
    <name type="scientific">Pediococcus stilesii</name>
    <dbReference type="NCBI Taxonomy" id="331679"/>
    <lineage>
        <taxon>Bacteria</taxon>
        <taxon>Bacillati</taxon>
        <taxon>Bacillota</taxon>
        <taxon>Bacilli</taxon>
        <taxon>Lactobacillales</taxon>
        <taxon>Lactobacillaceae</taxon>
        <taxon>Pediococcus</taxon>
    </lineage>
</organism>
<protein>
    <submittedName>
        <fullName evidence="2">Acetyltransferase</fullName>
    </submittedName>
</protein>